<dbReference type="GO" id="GO:0016987">
    <property type="term" value="F:sigma factor activity"/>
    <property type="evidence" value="ECO:0007669"/>
    <property type="project" value="UniProtKB-KW"/>
</dbReference>
<dbReference type="InterPro" id="IPR032710">
    <property type="entry name" value="NTF2-like_dom_sf"/>
</dbReference>
<dbReference type="PANTHER" id="PTHR30173:SF43">
    <property type="entry name" value="ECF RNA POLYMERASE SIGMA FACTOR SIGI-RELATED"/>
    <property type="match status" value="1"/>
</dbReference>
<dbReference type="InterPro" id="IPR014284">
    <property type="entry name" value="RNA_pol_sigma-70_dom"/>
</dbReference>
<feature type="domain" description="RNA polymerase sigma factor 70 region 4 type 2" evidence="7">
    <location>
        <begin position="98"/>
        <end position="148"/>
    </location>
</feature>
<accession>A0A1C6U4Q8</accession>
<keyword evidence="4" id="KW-0731">Sigma factor</keyword>
<dbReference type="Gene3D" id="3.10.450.50">
    <property type="match status" value="1"/>
</dbReference>
<proteinExistence type="inferred from homology"/>
<dbReference type="GeneID" id="43277374"/>
<dbReference type="STRING" id="47854.GA0070603_0699"/>
<dbReference type="InterPro" id="IPR013325">
    <property type="entry name" value="RNA_pol_sigma_r2"/>
</dbReference>
<dbReference type="PANTHER" id="PTHR30173">
    <property type="entry name" value="SIGMA 19 FACTOR"/>
    <property type="match status" value="1"/>
</dbReference>
<dbReference type="SUPFAM" id="SSF54427">
    <property type="entry name" value="NTF2-like"/>
    <property type="match status" value="1"/>
</dbReference>
<organism evidence="8 9">
    <name type="scientific">Micromonospora chersina</name>
    <dbReference type="NCBI Taxonomy" id="47854"/>
    <lineage>
        <taxon>Bacteria</taxon>
        <taxon>Bacillati</taxon>
        <taxon>Actinomycetota</taxon>
        <taxon>Actinomycetes</taxon>
        <taxon>Micromonosporales</taxon>
        <taxon>Micromonosporaceae</taxon>
        <taxon>Micromonospora</taxon>
    </lineage>
</organism>
<dbReference type="EMBL" id="FMIB01000002">
    <property type="protein sequence ID" value="SCL49036.1"/>
    <property type="molecule type" value="Genomic_DNA"/>
</dbReference>
<reference evidence="9" key="1">
    <citation type="submission" date="2016-06" db="EMBL/GenBank/DDBJ databases">
        <authorList>
            <person name="Varghese N."/>
            <person name="Submissions Spin"/>
        </authorList>
    </citation>
    <scope>NUCLEOTIDE SEQUENCE [LARGE SCALE GENOMIC DNA]</scope>
    <source>
        <strain evidence="9">DSM 44151</strain>
    </source>
</reference>
<evidence type="ECO:0000313" key="8">
    <source>
        <dbReference type="EMBL" id="SCL49036.1"/>
    </source>
</evidence>
<gene>
    <name evidence="8" type="ORF">GA0070603_0699</name>
</gene>
<name>A0A1C6U4Q8_9ACTN</name>
<keyword evidence="5" id="KW-0804">Transcription</keyword>
<comment type="subunit">
    <text evidence="2">Interacts transiently with the RNA polymerase catalytic core formed by RpoA, RpoB, RpoC and RpoZ (2 alpha, 1 beta, 1 beta' and 1 omega subunit) to form the RNA polymerase holoenzyme that can initiate transcription.</text>
</comment>
<dbReference type="AlphaFoldDB" id="A0A1C6U4Q8"/>
<evidence type="ECO:0000256" key="2">
    <source>
        <dbReference type="ARBA" id="ARBA00011344"/>
    </source>
</evidence>
<dbReference type="InterPro" id="IPR036388">
    <property type="entry name" value="WH-like_DNA-bd_sf"/>
</dbReference>
<evidence type="ECO:0000313" key="9">
    <source>
        <dbReference type="Proteomes" id="UP000198605"/>
    </source>
</evidence>
<dbReference type="InterPro" id="IPR013249">
    <property type="entry name" value="RNA_pol_sigma70_r4_t2"/>
</dbReference>
<evidence type="ECO:0000256" key="4">
    <source>
        <dbReference type="ARBA" id="ARBA00023082"/>
    </source>
</evidence>
<dbReference type="Pfam" id="PF08281">
    <property type="entry name" value="Sigma70_r4_2"/>
    <property type="match status" value="1"/>
</dbReference>
<dbReference type="Pfam" id="PF04542">
    <property type="entry name" value="Sigma70_r2"/>
    <property type="match status" value="1"/>
</dbReference>
<evidence type="ECO:0000256" key="3">
    <source>
        <dbReference type="ARBA" id="ARBA00023015"/>
    </source>
</evidence>
<dbReference type="Gene3D" id="1.10.1740.10">
    <property type="match status" value="1"/>
</dbReference>
<evidence type="ECO:0000259" key="7">
    <source>
        <dbReference type="Pfam" id="PF08281"/>
    </source>
</evidence>
<dbReference type="SUPFAM" id="SSF88946">
    <property type="entry name" value="Sigma2 domain of RNA polymerase sigma factors"/>
    <property type="match status" value="1"/>
</dbReference>
<evidence type="ECO:0000256" key="5">
    <source>
        <dbReference type="ARBA" id="ARBA00023163"/>
    </source>
</evidence>
<dbReference type="GO" id="GO:0006352">
    <property type="term" value="P:DNA-templated transcription initiation"/>
    <property type="evidence" value="ECO:0007669"/>
    <property type="project" value="InterPro"/>
</dbReference>
<dbReference type="InterPro" id="IPR013324">
    <property type="entry name" value="RNA_pol_sigma_r3/r4-like"/>
</dbReference>
<dbReference type="Gene3D" id="1.10.10.10">
    <property type="entry name" value="Winged helix-like DNA-binding domain superfamily/Winged helix DNA-binding domain"/>
    <property type="match status" value="1"/>
</dbReference>
<dbReference type="RefSeq" id="WP_279627474.1">
    <property type="nucleotide sequence ID" value="NZ_FMIB01000002.1"/>
</dbReference>
<dbReference type="SUPFAM" id="SSF88659">
    <property type="entry name" value="Sigma3 and sigma4 domains of RNA polymerase sigma factors"/>
    <property type="match status" value="1"/>
</dbReference>
<sequence length="277" mass="29270">MEDFEAHRGHLYAVAYRMLGSGGEADDAVQEAWLRAARADLGALTNPRGWLTTVVARVCLDMLRSRRARREVPLTVAPPLAGPDPEQETVLAESVGLALLVVLDTLTPAERLAFVLHDLFGVSYPEIASILGRSSDATKMLASRGRRRVRAADLPDGDPVRQRELVEAFLRAARAGDFAALLAVLHPEVTVSADAVAAGSPGPVRLRGADVVARQALLFSQRAPYGRVGLVDGAAAILVAPRGRLVTVLTFQVAGGAIVAVDVVADPGRLSRLAVGV</sequence>
<dbReference type="Proteomes" id="UP000198605">
    <property type="component" value="Unassembled WGS sequence"/>
</dbReference>
<keyword evidence="9" id="KW-1185">Reference proteome</keyword>
<evidence type="ECO:0000256" key="1">
    <source>
        <dbReference type="ARBA" id="ARBA00010641"/>
    </source>
</evidence>
<feature type="domain" description="RNA polymerase sigma-70 region 2" evidence="6">
    <location>
        <begin position="4"/>
        <end position="68"/>
    </location>
</feature>
<dbReference type="NCBIfam" id="TIGR02937">
    <property type="entry name" value="sigma70-ECF"/>
    <property type="match status" value="1"/>
</dbReference>
<protein>
    <submittedName>
        <fullName evidence="8">RNA polymerase sigma-70 factor, ECF subfamily</fullName>
    </submittedName>
</protein>
<dbReference type="GO" id="GO:0003677">
    <property type="term" value="F:DNA binding"/>
    <property type="evidence" value="ECO:0007669"/>
    <property type="project" value="InterPro"/>
</dbReference>
<dbReference type="InterPro" id="IPR007627">
    <property type="entry name" value="RNA_pol_sigma70_r2"/>
</dbReference>
<comment type="similarity">
    <text evidence="1">Belongs to the sigma-70 factor family. ECF subfamily.</text>
</comment>
<keyword evidence="3" id="KW-0805">Transcription regulation</keyword>
<dbReference type="InterPro" id="IPR052704">
    <property type="entry name" value="ECF_Sigma-70_Domain"/>
</dbReference>
<evidence type="ECO:0000259" key="6">
    <source>
        <dbReference type="Pfam" id="PF04542"/>
    </source>
</evidence>